<keyword evidence="1 2" id="KW-0732">Signal</keyword>
<dbReference type="PANTHER" id="PTHR35936">
    <property type="entry name" value="MEMBRANE-BOUND LYTIC MUREIN TRANSGLYCOSYLASE F"/>
    <property type="match status" value="1"/>
</dbReference>
<dbReference type="CDD" id="cd01004">
    <property type="entry name" value="PBP2_MidA_like"/>
    <property type="match status" value="1"/>
</dbReference>
<sequence length="297" mass="32072">MSIRKRTVLSSIAATSAAAVLLMGCSSAPEAEEGPVLEADPELHALLPDRIQEAGEIKVGTEAFYPPHEYFDEDQETIIGVDPDIVYALGEVLGVKIKLENMAWDGLLPALDAGRIDMISAAIGINETRVEKYDFISYFSTPQGVTVLAGNPLGIEETSDLCGLNVSVLDASHQLDVLQGLNEDLCKNDPMEILAFPADSDALQQLQSGRADTHLAQFPAAQYNAETFGEGETFEAILLPELEPQTLGKAFRKDDPELRDAVLAAMNELIASGRYLEILTENNLESGAIEQSEVNPL</sequence>
<feature type="signal peptide" evidence="2">
    <location>
        <begin position="1"/>
        <end position="31"/>
    </location>
</feature>
<dbReference type="AlphaFoldDB" id="A0A940PM77"/>
<protein>
    <submittedName>
        <fullName evidence="4">Polar amino acid transport system substrate-binding protein</fullName>
    </submittedName>
</protein>
<dbReference type="InterPro" id="IPR001638">
    <property type="entry name" value="Solute-binding_3/MltF_N"/>
</dbReference>
<name>A0A940PM77_9MICO</name>
<dbReference type="PANTHER" id="PTHR35936:SF17">
    <property type="entry name" value="ARGININE-BINDING EXTRACELLULAR PROTEIN ARTP"/>
    <property type="match status" value="1"/>
</dbReference>
<evidence type="ECO:0000313" key="5">
    <source>
        <dbReference type="Proteomes" id="UP000675163"/>
    </source>
</evidence>
<dbReference type="PROSITE" id="PS51257">
    <property type="entry name" value="PROKAR_LIPOPROTEIN"/>
    <property type="match status" value="1"/>
</dbReference>
<organism evidence="4 5">
    <name type="scientific">Leucobacter exalbidus</name>
    <dbReference type="NCBI Taxonomy" id="662960"/>
    <lineage>
        <taxon>Bacteria</taxon>
        <taxon>Bacillati</taxon>
        <taxon>Actinomycetota</taxon>
        <taxon>Actinomycetes</taxon>
        <taxon>Micrococcales</taxon>
        <taxon>Microbacteriaceae</taxon>
        <taxon>Leucobacter</taxon>
    </lineage>
</organism>
<dbReference type="Proteomes" id="UP000675163">
    <property type="component" value="Unassembled WGS sequence"/>
</dbReference>
<accession>A0A940PM77</accession>
<dbReference type="SMART" id="SM00062">
    <property type="entry name" value="PBPb"/>
    <property type="match status" value="1"/>
</dbReference>
<feature type="chain" id="PRO_5039064084" evidence="2">
    <location>
        <begin position="32"/>
        <end position="297"/>
    </location>
</feature>
<gene>
    <name evidence="4" type="ORF">JOF28_001729</name>
</gene>
<dbReference type="RefSeq" id="WP_209705385.1">
    <property type="nucleotide sequence ID" value="NZ_JAFIDA010000001.1"/>
</dbReference>
<evidence type="ECO:0000256" key="2">
    <source>
        <dbReference type="SAM" id="SignalP"/>
    </source>
</evidence>
<dbReference type="SUPFAM" id="SSF53850">
    <property type="entry name" value="Periplasmic binding protein-like II"/>
    <property type="match status" value="1"/>
</dbReference>
<evidence type="ECO:0000259" key="3">
    <source>
        <dbReference type="SMART" id="SM00062"/>
    </source>
</evidence>
<evidence type="ECO:0000256" key="1">
    <source>
        <dbReference type="ARBA" id="ARBA00022729"/>
    </source>
</evidence>
<feature type="domain" description="Solute-binding protein family 3/N-terminal" evidence="3">
    <location>
        <begin position="56"/>
        <end position="282"/>
    </location>
</feature>
<evidence type="ECO:0000313" key="4">
    <source>
        <dbReference type="EMBL" id="MBP1326497.1"/>
    </source>
</evidence>
<keyword evidence="5" id="KW-1185">Reference proteome</keyword>
<reference evidence="4" key="1">
    <citation type="submission" date="2021-02" db="EMBL/GenBank/DDBJ databases">
        <title>Sequencing the genomes of 1000 actinobacteria strains.</title>
        <authorList>
            <person name="Klenk H.-P."/>
        </authorList>
    </citation>
    <scope>NUCLEOTIDE SEQUENCE</scope>
    <source>
        <strain evidence="4">DSM 22850</strain>
    </source>
</reference>
<proteinExistence type="predicted"/>
<comment type="caution">
    <text evidence="4">The sequence shown here is derived from an EMBL/GenBank/DDBJ whole genome shotgun (WGS) entry which is preliminary data.</text>
</comment>
<dbReference type="Gene3D" id="3.40.190.10">
    <property type="entry name" value="Periplasmic binding protein-like II"/>
    <property type="match status" value="2"/>
</dbReference>
<dbReference type="Pfam" id="PF00497">
    <property type="entry name" value="SBP_bac_3"/>
    <property type="match status" value="1"/>
</dbReference>
<dbReference type="EMBL" id="JAFIDA010000001">
    <property type="protein sequence ID" value="MBP1326497.1"/>
    <property type="molecule type" value="Genomic_DNA"/>
</dbReference>